<dbReference type="Gene3D" id="3.10.450.50">
    <property type="match status" value="1"/>
</dbReference>
<proteinExistence type="predicted"/>
<organism evidence="2 3">
    <name type="scientific">Streptomyces roseoverticillatus</name>
    <dbReference type="NCBI Taxonomy" id="66429"/>
    <lineage>
        <taxon>Bacteria</taxon>
        <taxon>Bacillati</taxon>
        <taxon>Actinomycetota</taxon>
        <taxon>Actinomycetes</taxon>
        <taxon>Kitasatosporales</taxon>
        <taxon>Streptomycetaceae</taxon>
        <taxon>Streptomyces</taxon>
    </lineage>
</organism>
<dbReference type="Proteomes" id="UP001552479">
    <property type="component" value="Unassembled WGS sequence"/>
</dbReference>
<gene>
    <name evidence="2" type="ORF">AB0L03_17890</name>
</gene>
<dbReference type="EMBL" id="JBFASG010000016">
    <property type="protein sequence ID" value="MEV4924690.1"/>
    <property type="molecule type" value="Genomic_DNA"/>
</dbReference>
<dbReference type="Pfam" id="PF13577">
    <property type="entry name" value="SnoaL_4"/>
    <property type="match status" value="1"/>
</dbReference>
<accession>A0ABV3IWT2</accession>
<protein>
    <submittedName>
        <fullName evidence="2">Nuclear transport factor 2 family protein</fullName>
    </submittedName>
</protein>
<dbReference type="SUPFAM" id="SSF54427">
    <property type="entry name" value="NTF2-like"/>
    <property type="match status" value="1"/>
</dbReference>
<evidence type="ECO:0000259" key="1">
    <source>
        <dbReference type="Pfam" id="PF13577"/>
    </source>
</evidence>
<evidence type="ECO:0000313" key="2">
    <source>
        <dbReference type="EMBL" id="MEV4924690.1"/>
    </source>
</evidence>
<evidence type="ECO:0000313" key="3">
    <source>
        <dbReference type="Proteomes" id="UP001552479"/>
    </source>
</evidence>
<feature type="domain" description="SnoaL-like" evidence="1">
    <location>
        <begin position="37"/>
        <end position="166"/>
    </location>
</feature>
<keyword evidence="3" id="KW-1185">Reference proteome</keyword>
<reference evidence="2 3" key="1">
    <citation type="submission" date="2024-06" db="EMBL/GenBank/DDBJ databases">
        <title>The Natural Products Discovery Center: Release of the First 8490 Sequenced Strains for Exploring Actinobacteria Biosynthetic Diversity.</title>
        <authorList>
            <person name="Kalkreuter E."/>
            <person name="Kautsar S.A."/>
            <person name="Yang D."/>
            <person name="Bader C.D."/>
            <person name="Teijaro C.N."/>
            <person name="Fluegel L."/>
            <person name="Davis C.M."/>
            <person name="Simpson J.R."/>
            <person name="Lauterbach L."/>
            <person name="Steele A.D."/>
            <person name="Gui C."/>
            <person name="Meng S."/>
            <person name="Li G."/>
            <person name="Viehrig K."/>
            <person name="Ye F."/>
            <person name="Su P."/>
            <person name="Kiefer A.F."/>
            <person name="Nichols A."/>
            <person name="Cepeda A.J."/>
            <person name="Yan W."/>
            <person name="Fan B."/>
            <person name="Jiang Y."/>
            <person name="Adhikari A."/>
            <person name="Zheng C.-J."/>
            <person name="Schuster L."/>
            <person name="Cowan T.M."/>
            <person name="Smanski M.J."/>
            <person name="Chevrette M.G."/>
            <person name="De Carvalho L.P.S."/>
            <person name="Shen B."/>
        </authorList>
    </citation>
    <scope>NUCLEOTIDE SEQUENCE [LARGE SCALE GENOMIC DNA]</scope>
    <source>
        <strain evidence="2 3">NPDC053791</strain>
    </source>
</reference>
<name>A0ABV3IWT2_9ACTN</name>
<dbReference type="InterPro" id="IPR032710">
    <property type="entry name" value="NTF2-like_dom_sf"/>
</dbReference>
<dbReference type="RefSeq" id="WP_366088610.1">
    <property type="nucleotide sequence ID" value="NZ_JBFASG010000016.1"/>
</dbReference>
<dbReference type="InterPro" id="IPR037401">
    <property type="entry name" value="SnoaL-like"/>
</dbReference>
<sequence>MTLTALEFAPEAVSETAPEAVSETARETAALRARIDALTDRAAVTDLIDRYLLSLDARRFDDAWARGLFTPDVRITSPVGKHEGIGGLAAWQAATLAKFERTQHIGTNYVLDIAGDRATVRWNALMTHVHLASTREARGSGPGDHFTVGGTFAGEVVRTPGGWRFRCLDISVVWTHGEGPLVLTPEAEEALRSL</sequence>
<comment type="caution">
    <text evidence="2">The sequence shown here is derived from an EMBL/GenBank/DDBJ whole genome shotgun (WGS) entry which is preliminary data.</text>
</comment>